<dbReference type="GO" id="GO:0006707">
    <property type="term" value="P:cholesterol catabolic process"/>
    <property type="evidence" value="ECO:0007669"/>
    <property type="project" value="TreeGrafter"/>
</dbReference>
<keyword evidence="5 7" id="KW-0408">Iron</keyword>
<accession>A0AB33ECY9</accession>
<dbReference type="GO" id="GO:0008395">
    <property type="term" value="F:steroid hydroxylase activity"/>
    <property type="evidence" value="ECO:0007669"/>
    <property type="project" value="TreeGrafter"/>
</dbReference>
<proteinExistence type="inferred from homology"/>
<dbReference type="PRINTS" id="PR00359">
    <property type="entry name" value="BP450"/>
</dbReference>
<evidence type="ECO:0000256" key="7">
    <source>
        <dbReference type="RuleBase" id="RU000461"/>
    </source>
</evidence>
<dbReference type="PANTHER" id="PTHR46696:SF4">
    <property type="entry name" value="BIOTIN BIOSYNTHESIS CYTOCHROME P450"/>
    <property type="match status" value="1"/>
</dbReference>
<dbReference type="FunFam" id="1.10.630.10:FF:000018">
    <property type="entry name" value="Cytochrome P450 monooxygenase"/>
    <property type="match status" value="1"/>
</dbReference>
<dbReference type="GO" id="GO:0020037">
    <property type="term" value="F:heme binding"/>
    <property type="evidence" value="ECO:0007669"/>
    <property type="project" value="InterPro"/>
</dbReference>
<dbReference type="PROSITE" id="PS00086">
    <property type="entry name" value="CYTOCHROME_P450"/>
    <property type="match status" value="1"/>
</dbReference>
<sequence>MNNNDPEQPISFTDREVYACPFPSYDRLREEQPVYLDPKSGHYILTRYDDVRKALLKVSALSNNTGVMGDRWAPEANALFEAHGWLPMNTLVSNDPPGHRTYRTLVDKVFTTQKVVGLEPRIQQIIDGLIDDFAGCAEIDFLEAFAVRLPMYVIAEQLGVASEDRLKFKRWSDVALESVNPVLTPEQQISLAHEIIEMQRYMAVQVERVRAEPDDLLLSRLVNLETDGRHLDMRELQSLILQILVAGNETTTTTLALGMKTLIERPELAEEIYRNPERAGAFVEETLRVTAPLQTLFRRAVVDVEIGGVTIPAGAMVEVRFGAANRDPQQFACPAHVDLDRSNSASHLSFGAGIHMCIGNQLARGELRLAFQTLTRRLSGMRMARAADSVRWIDNYTAYGPNQLWMAFDVREE</sequence>
<keyword evidence="2 7" id="KW-0349">Heme</keyword>
<evidence type="ECO:0000256" key="2">
    <source>
        <dbReference type="ARBA" id="ARBA00022617"/>
    </source>
</evidence>
<evidence type="ECO:0000256" key="4">
    <source>
        <dbReference type="ARBA" id="ARBA00023002"/>
    </source>
</evidence>
<evidence type="ECO:0000256" key="3">
    <source>
        <dbReference type="ARBA" id="ARBA00022723"/>
    </source>
</evidence>
<evidence type="ECO:0000256" key="5">
    <source>
        <dbReference type="ARBA" id="ARBA00023004"/>
    </source>
</evidence>
<keyword evidence="3 7" id="KW-0479">Metal-binding</keyword>
<evidence type="ECO:0000256" key="6">
    <source>
        <dbReference type="ARBA" id="ARBA00023033"/>
    </source>
</evidence>
<dbReference type="PANTHER" id="PTHR46696">
    <property type="entry name" value="P450, PUTATIVE (EUROFUNG)-RELATED"/>
    <property type="match status" value="1"/>
</dbReference>
<dbReference type="Pfam" id="PF00067">
    <property type="entry name" value="p450"/>
    <property type="match status" value="1"/>
</dbReference>
<keyword evidence="4 7" id="KW-0560">Oxidoreductase</keyword>
<keyword evidence="6 7" id="KW-0503">Monooxygenase</keyword>
<protein>
    <submittedName>
        <fullName evidence="8">Cytochrome</fullName>
    </submittedName>
</protein>
<reference evidence="8 9" key="1">
    <citation type="submission" date="2017-09" db="EMBL/GenBank/DDBJ databases">
        <title>Complete Genome sequence of Lysobacter capsici KNU-15.</title>
        <authorList>
            <person name="Kim M.-C."/>
            <person name="Yi H."/>
            <person name="Lee D.-W."/>
            <person name="Shin J.-H."/>
        </authorList>
    </citation>
    <scope>NUCLEOTIDE SEQUENCE [LARGE SCALE GENOMIC DNA]</scope>
    <source>
        <strain evidence="8 9">KNU-15</strain>
    </source>
</reference>
<evidence type="ECO:0000256" key="1">
    <source>
        <dbReference type="ARBA" id="ARBA00010617"/>
    </source>
</evidence>
<gene>
    <name evidence="8" type="ORF">CNN82_17955</name>
</gene>
<organism evidence="8 9">
    <name type="scientific">Pseudomonas frederiksbergensis</name>
    <dbReference type="NCBI Taxonomy" id="104087"/>
    <lineage>
        <taxon>Bacteria</taxon>
        <taxon>Pseudomonadati</taxon>
        <taxon>Pseudomonadota</taxon>
        <taxon>Gammaproteobacteria</taxon>
        <taxon>Pseudomonadales</taxon>
        <taxon>Pseudomonadaceae</taxon>
        <taxon>Pseudomonas</taxon>
    </lineage>
</organism>
<comment type="similarity">
    <text evidence="1 7">Belongs to the cytochrome P450 family.</text>
</comment>
<evidence type="ECO:0000313" key="9">
    <source>
        <dbReference type="Proteomes" id="UP000218385"/>
    </source>
</evidence>
<evidence type="ECO:0000313" key="8">
    <source>
        <dbReference type="EMBL" id="ATE78218.1"/>
    </source>
</evidence>
<dbReference type="InterPro" id="IPR001128">
    <property type="entry name" value="Cyt_P450"/>
</dbReference>
<dbReference type="PRINTS" id="PR00385">
    <property type="entry name" value="P450"/>
</dbReference>
<dbReference type="InterPro" id="IPR036396">
    <property type="entry name" value="Cyt_P450_sf"/>
</dbReference>
<dbReference type="InterPro" id="IPR002397">
    <property type="entry name" value="Cyt_P450_B"/>
</dbReference>
<dbReference type="Gene3D" id="1.10.630.10">
    <property type="entry name" value="Cytochrome P450"/>
    <property type="match status" value="1"/>
</dbReference>
<dbReference type="InterPro" id="IPR017972">
    <property type="entry name" value="Cyt_P450_CS"/>
</dbReference>
<dbReference type="Proteomes" id="UP000218385">
    <property type="component" value="Chromosome"/>
</dbReference>
<name>A0AB33ECY9_9PSED</name>
<dbReference type="GO" id="GO:0036199">
    <property type="term" value="F:cholest-4-en-3-one 26-monooxygenase activity"/>
    <property type="evidence" value="ECO:0007669"/>
    <property type="project" value="TreeGrafter"/>
</dbReference>
<dbReference type="RefSeq" id="WP_096480504.1">
    <property type="nucleotide sequence ID" value="NZ_CP023466.1"/>
</dbReference>
<dbReference type="AlphaFoldDB" id="A0AB33ECY9"/>
<dbReference type="EMBL" id="CP023466">
    <property type="protein sequence ID" value="ATE78218.1"/>
    <property type="molecule type" value="Genomic_DNA"/>
</dbReference>
<dbReference type="GO" id="GO:0005506">
    <property type="term" value="F:iron ion binding"/>
    <property type="evidence" value="ECO:0007669"/>
    <property type="project" value="InterPro"/>
</dbReference>
<dbReference type="SUPFAM" id="SSF48264">
    <property type="entry name" value="Cytochrome P450"/>
    <property type="match status" value="1"/>
</dbReference>